<evidence type="ECO:0000256" key="8">
    <source>
        <dbReference type="ARBA" id="ARBA00022737"/>
    </source>
</evidence>
<feature type="domain" description="U-box" evidence="16">
    <location>
        <begin position="1"/>
        <end position="71"/>
    </location>
</feature>
<comment type="catalytic activity">
    <reaction evidence="15">
        <text>S-ubiquitinyl-[E2 ubiquitin-conjugating enzyme]-L-cysteine + [acceptor protein]-L-lysine = [E2 ubiquitin-conjugating enzyme]-L-cysteine + N(6)-ubiquitinyl-[acceptor protein]-L-lysine.</text>
        <dbReference type="EC" id="2.3.2.27"/>
    </reaction>
</comment>
<dbReference type="GO" id="GO:0003755">
    <property type="term" value="F:peptidyl-prolyl cis-trans isomerase activity"/>
    <property type="evidence" value="ECO:0007669"/>
    <property type="project" value="UniProtKB-KW"/>
</dbReference>
<dbReference type="EMBL" id="VXIS01000104">
    <property type="protein sequence ID" value="KAA8904814.1"/>
    <property type="molecule type" value="Genomic_DNA"/>
</dbReference>
<dbReference type="InterPro" id="IPR003613">
    <property type="entry name" value="Ubox_domain"/>
</dbReference>
<evidence type="ECO:0000256" key="13">
    <source>
        <dbReference type="ARBA" id="ARBA00023204"/>
    </source>
</evidence>
<dbReference type="InterPro" id="IPR013915">
    <property type="entry name" value="Prp19_cc"/>
</dbReference>
<evidence type="ECO:0000256" key="14">
    <source>
        <dbReference type="ARBA" id="ARBA00023242"/>
    </source>
</evidence>
<evidence type="ECO:0000256" key="6">
    <source>
        <dbReference type="ARBA" id="ARBA00022679"/>
    </source>
</evidence>
<keyword evidence="13 15" id="KW-0234">DNA repair</keyword>
<dbReference type="AlphaFoldDB" id="A0A5J5EVV4"/>
<dbReference type="InParanoid" id="A0A5J5EVV4"/>
<protein>
    <recommendedName>
        <fullName evidence="15">Pre-mRNA-processing factor 19</fullName>
        <ecNumber evidence="15">2.3.2.27</ecNumber>
    </recommendedName>
</protein>
<dbReference type="Pfam" id="PF00400">
    <property type="entry name" value="WD40"/>
    <property type="match status" value="1"/>
</dbReference>
<dbReference type="UniPathway" id="UPA00143"/>
<evidence type="ECO:0000256" key="10">
    <source>
        <dbReference type="ARBA" id="ARBA00022786"/>
    </source>
</evidence>
<keyword evidence="7 15" id="KW-0747">Spliceosome</keyword>
<dbReference type="OrthoDB" id="687049at2759"/>
<dbReference type="FunCoup" id="A0A5J5EVV4">
    <property type="interactions" value="415"/>
</dbReference>
<accession>A0A5J5EVV4</accession>
<evidence type="ECO:0000313" key="17">
    <source>
        <dbReference type="EMBL" id="KAA8904814.1"/>
    </source>
</evidence>
<keyword evidence="11" id="KW-0413">Isomerase</keyword>
<comment type="subunit">
    <text evidence="15">Homotetramer.</text>
</comment>
<evidence type="ECO:0000256" key="15">
    <source>
        <dbReference type="RuleBase" id="RU367101"/>
    </source>
</evidence>
<proteinExistence type="inferred from homology"/>
<dbReference type="GO" id="GO:0071006">
    <property type="term" value="C:U2-type catalytic step 1 spliceosome"/>
    <property type="evidence" value="ECO:0007669"/>
    <property type="project" value="TreeGrafter"/>
</dbReference>
<dbReference type="GO" id="GO:0005737">
    <property type="term" value="C:cytoplasm"/>
    <property type="evidence" value="ECO:0007669"/>
    <property type="project" value="TreeGrafter"/>
</dbReference>
<comment type="function">
    <text evidence="15">Ubiquitin-protein ligase which is mainly involved pre-mRNA splicing and DNA repair. Required for pre-mRNA splicing as component of the spliceosome.</text>
</comment>
<dbReference type="CDD" id="cd16656">
    <property type="entry name" value="RING-Ubox_PRP19"/>
    <property type="match status" value="1"/>
</dbReference>
<evidence type="ECO:0000256" key="3">
    <source>
        <dbReference type="ARBA" id="ARBA00006388"/>
    </source>
</evidence>
<keyword evidence="5 15" id="KW-0507">mRNA processing</keyword>
<comment type="caution">
    <text evidence="17">The sequence shown here is derived from an EMBL/GenBank/DDBJ whole genome shotgun (WGS) entry which is preliminary data.</text>
</comment>
<dbReference type="Gene3D" id="3.30.40.10">
    <property type="entry name" value="Zinc/RING finger domain, C3HC4 (zinc finger)"/>
    <property type="match status" value="1"/>
</dbReference>
<evidence type="ECO:0000259" key="16">
    <source>
        <dbReference type="PROSITE" id="PS51698"/>
    </source>
</evidence>
<evidence type="ECO:0000256" key="12">
    <source>
        <dbReference type="ARBA" id="ARBA00023187"/>
    </source>
</evidence>
<evidence type="ECO:0000256" key="7">
    <source>
        <dbReference type="ARBA" id="ARBA00022728"/>
    </source>
</evidence>
<comment type="similarity">
    <text evidence="3 15">Belongs to the WD repeat PRP19 family.</text>
</comment>
<keyword evidence="4" id="KW-0853">WD repeat</keyword>
<dbReference type="PROSITE" id="PS51698">
    <property type="entry name" value="U_BOX"/>
    <property type="match status" value="1"/>
</dbReference>
<dbReference type="EC" id="2.3.2.27" evidence="15"/>
<dbReference type="Proteomes" id="UP000326924">
    <property type="component" value="Unassembled WGS sequence"/>
</dbReference>
<evidence type="ECO:0000256" key="2">
    <source>
        <dbReference type="ARBA" id="ARBA00004906"/>
    </source>
</evidence>
<dbReference type="InterPro" id="IPR013083">
    <property type="entry name" value="Znf_RING/FYVE/PHD"/>
</dbReference>
<evidence type="ECO:0000256" key="11">
    <source>
        <dbReference type="ARBA" id="ARBA00023110"/>
    </source>
</evidence>
<keyword evidence="10 15" id="KW-0833">Ubl conjugation pathway</keyword>
<evidence type="ECO:0000256" key="9">
    <source>
        <dbReference type="ARBA" id="ARBA00022763"/>
    </source>
</evidence>
<reference evidence="17 18" key="1">
    <citation type="submission" date="2019-09" db="EMBL/GenBank/DDBJ databases">
        <title>Draft genome of the ectomycorrhizal ascomycete Sphaerosporella brunnea.</title>
        <authorList>
            <consortium name="DOE Joint Genome Institute"/>
            <person name="Benucci G.M."/>
            <person name="Marozzi G."/>
            <person name="Antonielli L."/>
            <person name="Sanchez S."/>
            <person name="Marco P."/>
            <person name="Wang X."/>
            <person name="Falini L.B."/>
            <person name="Barry K."/>
            <person name="Haridas S."/>
            <person name="Lipzen A."/>
            <person name="Labutti K."/>
            <person name="Grigoriev I.V."/>
            <person name="Murat C."/>
            <person name="Martin F."/>
            <person name="Albertini E."/>
            <person name="Donnini D."/>
            <person name="Bonito G."/>
        </authorList>
    </citation>
    <scope>NUCLEOTIDE SEQUENCE [LARGE SCALE GENOMIC DNA]</scope>
    <source>
        <strain evidence="17 18">Sb_GMNB300</strain>
    </source>
</reference>
<dbReference type="SUPFAM" id="SSF50978">
    <property type="entry name" value="WD40 repeat-like"/>
    <property type="match status" value="1"/>
</dbReference>
<dbReference type="FunFam" id="3.30.40.10:FF:000027">
    <property type="entry name" value="Pre-mRNA-processing factor 19, putative"/>
    <property type="match status" value="1"/>
</dbReference>
<keyword evidence="18" id="KW-1185">Reference proteome</keyword>
<comment type="pathway">
    <text evidence="2 15">Protein modification; protein ubiquitination.</text>
</comment>
<dbReference type="PANTHER" id="PTHR43995">
    <property type="entry name" value="PRE-MRNA-PROCESSING FACTOR 19"/>
    <property type="match status" value="1"/>
</dbReference>
<evidence type="ECO:0000313" key="18">
    <source>
        <dbReference type="Proteomes" id="UP000326924"/>
    </source>
</evidence>
<dbReference type="SMART" id="SM00504">
    <property type="entry name" value="Ubox"/>
    <property type="match status" value="1"/>
</dbReference>
<name>A0A5J5EVV4_9PEZI</name>
<dbReference type="SMART" id="SM00320">
    <property type="entry name" value="WD40"/>
    <property type="match status" value="6"/>
</dbReference>
<dbReference type="InterPro" id="IPR038959">
    <property type="entry name" value="Prp19"/>
</dbReference>
<dbReference type="GO" id="GO:0000974">
    <property type="term" value="C:Prp19 complex"/>
    <property type="evidence" value="ECO:0007669"/>
    <property type="project" value="UniProtKB-UniRule"/>
</dbReference>
<dbReference type="PANTHER" id="PTHR43995:SF1">
    <property type="entry name" value="PRE-MRNA-PROCESSING FACTOR 19"/>
    <property type="match status" value="1"/>
</dbReference>
<comment type="subcellular location">
    <subcellularLocation>
        <location evidence="1 15">Nucleus</location>
    </subcellularLocation>
</comment>
<evidence type="ECO:0000256" key="4">
    <source>
        <dbReference type="ARBA" id="ARBA00022574"/>
    </source>
</evidence>
<dbReference type="Pfam" id="PF08606">
    <property type="entry name" value="Prp19"/>
    <property type="match status" value="1"/>
</dbReference>
<dbReference type="InterPro" id="IPR015943">
    <property type="entry name" value="WD40/YVTN_repeat-like_dom_sf"/>
</dbReference>
<keyword evidence="14 15" id="KW-0539">Nucleus</keyword>
<dbReference type="GO" id="GO:0070534">
    <property type="term" value="P:protein K63-linked ubiquitination"/>
    <property type="evidence" value="ECO:0007669"/>
    <property type="project" value="UniProtKB-UniRule"/>
</dbReference>
<evidence type="ECO:0000256" key="1">
    <source>
        <dbReference type="ARBA" id="ARBA00004123"/>
    </source>
</evidence>
<keyword evidence="6 15" id="KW-0808">Transferase</keyword>
<dbReference type="InterPro" id="IPR036322">
    <property type="entry name" value="WD40_repeat_dom_sf"/>
</dbReference>
<dbReference type="GO" id="GO:0000398">
    <property type="term" value="P:mRNA splicing, via spliceosome"/>
    <property type="evidence" value="ECO:0007669"/>
    <property type="project" value="InterPro"/>
</dbReference>
<organism evidence="17 18">
    <name type="scientific">Sphaerosporella brunnea</name>
    <dbReference type="NCBI Taxonomy" id="1250544"/>
    <lineage>
        <taxon>Eukaryota</taxon>
        <taxon>Fungi</taxon>
        <taxon>Dikarya</taxon>
        <taxon>Ascomycota</taxon>
        <taxon>Pezizomycotina</taxon>
        <taxon>Pezizomycetes</taxon>
        <taxon>Pezizales</taxon>
        <taxon>Pyronemataceae</taxon>
        <taxon>Sphaerosporella</taxon>
    </lineage>
</organism>
<gene>
    <name evidence="17" type="ORF">FN846DRAFT_899155</name>
</gene>
<dbReference type="GO" id="GO:0061630">
    <property type="term" value="F:ubiquitin protein ligase activity"/>
    <property type="evidence" value="ECO:0007669"/>
    <property type="project" value="UniProtKB-UniRule"/>
</dbReference>
<keyword evidence="8" id="KW-0677">Repeat</keyword>
<keyword evidence="11" id="KW-0697">Rotamase</keyword>
<dbReference type="GO" id="GO:0006281">
    <property type="term" value="P:DNA repair"/>
    <property type="evidence" value="ECO:0007669"/>
    <property type="project" value="UniProtKB-KW"/>
</dbReference>
<evidence type="ECO:0000256" key="5">
    <source>
        <dbReference type="ARBA" id="ARBA00022664"/>
    </source>
</evidence>
<keyword evidence="12 15" id="KW-0508">mRNA splicing</keyword>
<sequence length="478" mass="50199">MLCAISGEAPTNPVASAKSGTVFEKRLIEAYIAEHGKDPSTGEELSVADLIELKSSNIVRPRPPTLTSIPALLATFQNEWDALALETYTLRQQLVQTRQELSTALYQHDAATRVIARLLKERDEAREALSHVTVGAGGFATANGGQMEVDVTQVPSYIQEKIEATKAELGATRKKRSIPEGWATADTVSSFKVVSTSEPLYPGTKALALDASGDLALAGGADGIAGVYSVSQQQLLRPLKASDGAINDVAWAGKSAVTASSSGVVRVWNEQGNDSISVTAHAGDVVAVAVHPAKSIVASAGADKSWVLCDIEARKSVVQVYDPSKFTTAQFHPDGYLLGLGTDSQIKIFDVRSATIAGSLGPVAAPVSSLSFSENGYWLAVALQGQSIAEIWDLRKQAVTKSLDIGSRVDHVAWDYSGQFLAASGPSGISVQHYAKATKSWSEPLQAAVPSVATAWGSKGSSLVSANYEGAITVMASS</sequence>
<keyword evidence="9 15" id="KW-0227">DNA damage</keyword>
<dbReference type="Gene3D" id="2.130.10.10">
    <property type="entry name" value="YVTN repeat-like/Quinoprotein amine dehydrogenase"/>
    <property type="match status" value="1"/>
</dbReference>
<dbReference type="InterPro" id="IPR001680">
    <property type="entry name" value="WD40_rpt"/>
</dbReference>
<dbReference type="SUPFAM" id="SSF57850">
    <property type="entry name" value="RING/U-box"/>
    <property type="match status" value="1"/>
</dbReference>
<dbReference type="InterPro" id="IPR055340">
    <property type="entry name" value="RING-Ubox_PRP19"/>
</dbReference>